<evidence type="ECO:0000313" key="3">
    <source>
        <dbReference type="Proteomes" id="UP000800036"/>
    </source>
</evidence>
<feature type="non-terminal residue" evidence="2">
    <location>
        <position position="1"/>
    </location>
</feature>
<keyword evidence="3" id="KW-1185">Reference proteome</keyword>
<keyword evidence="1" id="KW-1133">Transmembrane helix</keyword>
<proteinExistence type="predicted"/>
<feature type="non-terminal residue" evidence="2">
    <location>
        <position position="69"/>
    </location>
</feature>
<gene>
    <name evidence="2" type="ORF">BU23DRAFT_397980</name>
</gene>
<evidence type="ECO:0000313" key="2">
    <source>
        <dbReference type="EMBL" id="KAF1972262.1"/>
    </source>
</evidence>
<organism evidence="2 3">
    <name type="scientific">Bimuria novae-zelandiae CBS 107.79</name>
    <dbReference type="NCBI Taxonomy" id="1447943"/>
    <lineage>
        <taxon>Eukaryota</taxon>
        <taxon>Fungi</taxon>
        <taxon>Dikarya</taxon>
        <taxon>Ascomycota</taxon>
        <taxon>Pezizomycotina</taxon>
        <taxon>Dothideomycetes</taxon>
        <taxon>Pleosporomycetidae</taxon>
        <taxon>Pleosporales</taxon>
        <taxon>Massarineae</taxon>
        <taxon>Didymosphaeriaceae</taxon>
        <taxon>Bimuria</taxon>
    </lineage>
</organism>
<name>A0A6A5V8A3_9PLEO</name>
<keyword evidence="1" id="KW-0812">Transmembrane</keyword>
<keyword evidence="1" id="KW-0472">Membrane</keyword>
<dbReference type="OrthoDB" id="3776352at2759"/>
<protein>
    <submittedName>
        <fullName evidence="2">Uncharacterized protein</fullName>
    </submittedName>
</protein>
<sequence length="69" mass="8355">VIRSIRRRYRVQAFLIMGHHFFFQSPLLLDLFVVLFILVSNFMNRQHAVPNQMLVEGIRFLVNQRRELL</sequence>
<dbReference type="EMBL" id="ML976688">
    <property type="protein sequence ID" value="KAF1972262.1"/>
    <property type="molecule type" value="Genomic_DNA"/>
</dbReference>
<dbReference type="AlphaFoldDB" id="A0A6A5V8A3"/>
<feature type="transmembrane region" description="Helical" evidence="1">
    <location>
        <begin position="21"/>
        <end position="43"/>
    </location>
</feature>
<dbReference type="Proteomes" id="UP000800036">
    <property type="component" value="Unassembled WGS sequence"/>
</dbReference>
<accession>A0A6A5V8A3</accession>
<evidence type="ECO:0000256" key="1">
    <source>
        <dbReference type="SAM" id="Phobius"/>
    </source>
</evidence>
<reference evidence="2" key="1">
    <citation type="journal article" date="2020" name="Stud. Mycol.">
        <title>101 Dothideomycetes genomes: a test case for predicting lifestyles and emergence of pathogens.</title>
        <authorList>
            <person name="Haridas S."/>
            <person name="Albert R."/>
            <person name="Binder M."/>
            <person name="Bloem J."/>
            <person name="Labutti K."/>
            <person name="Salamov A."/>
            <person name="Andreopoulos B."/>
            <person name="Baker S."/>
            <person name="Barry K."/>
            <person name="Bills G."/>
            <person name="Bluhm B."/>
            <person name="Cannon C."/>
            <person name="Castanera R."/>
            <person name="Culley D."/>
            <person name="Daum C."/>
            <person name="Ezra D."/>
            <person name="Gonzalez J."/>
            <person name="Henrissat B."/>
            <person name="Kuo A."/>
            <person name="Liang C."/>
            <person name="Lipzen A."/>
            <person name="Lutzoni F."/>
            <person name="Magnuson J."/>
            <person name="Mondo S."/>
            <person name="Nolan M."/>
            <person name="Ohm R."/>
            <person name="Pangilinan J."/>
            <person name="Park H.-J."/>
            <person name="Ramirez L."/>
            <person name="Alfaro M."/>
            <person name="Sun H."/>
            <person name="Tritt A."/>
            <person name="Yoshinaga Y."/>
            <person name="Zwiers L.-H."/>
            <person name="Turgeon B."/>
            <person name="Goodwin S."/>
            <person name="Spatafora J."/>
            <person name="Crous P."/>
            <person name="Grigoriev I."/>
        </authorList>
    </citation>
    <scope>NUCLEOTIDE SEQUENCE</scope>
    <source>
        <strain evidence="2">CBS 107.79</strain>
    </source>
</reference>